<comment type="caution">
    <text evidence="8">The sequence shown here is derived from an EMBL/GenBank/DDBJ whole genome shotgun (WGS) entry which is preliminary data.</text>
</comment>
<dbReference type="AlphaFoldDB" id="A0A9N9KUH1"/>
<feature type="transmembrane region" description="Helical" evidence="6">
    <location>
        <begin position="93"/>
        <end position="115"/>
    </location>
</feature>
<evidence type="ECO:0000256" key="2">
    <source>
        <dbReference type="ARBA" id="ARBA00022692"/>
    </source>
</evidence>
<accession>A0A9N9KUH1</accession>
<feature type="transmembrane region" description="Helical" evidence="6">
    <location>
        <begin position="310"/>
        <end position="327"/>
    </location>
</feature>
<evidence type="ECO:0000256" key="1">
    <source>
        <dbReference type="ARBA" id="ARBA00004141"/>
    </source>
</evidence>
<evidence type="ECO:0000256" key="6">
    <source>
        <dbReference type="SAM" id="Phobius"/>
    </source>
</evidence>
<keyword evidence="4 6" id="KW-0472">Membrane</keyword>
<evidence type="ECO:0000256" key="3">
    <source>
        <dbReference type="ARBA" id="ARBA00022989"/>
    </source>
</evidence>
<feature type="transmembrane region" description="Helical" evidence="6">
    <location>
        <begin position="342"/>
        <end position="364"/>
    </location>
</feature>
<feature type="transmembrane region" description="Helical" evidence="6">
    <location>
        <begin position="186"/>
        <end position="207"/>
    </location>
</feature>
<feature type="region of interest" description="Disordered" evidence="5">
    <location>
        <begin position="236"/>
        <end position="266"/>
    </location>
</feature>
<dbReference type="PANTHER" id="PTHR22911">
    <property type="entry name" value="ACYL-MALONYL CONDENSING ENZYME-RELATED"/>
    <property type="match status" value="1"/>
</dbReference>
<evidence type="ECO:0000313" key="8">
    <source>
        <dbReference type="EMBL" id="CAG8952247.1"/>
    </source>
</evidence>
<dbReference type="GO" id="GO:0016020">
    <property type="term" value="C:membrane"/>
    <property type="evidence" value="ECO:0007669"/>
    <property type="project" value="UniProtKB-SubCell"/>
</dbReference>
<evidence type="ECO:0000256" key="5">
    <source>
        <dbReference type="SAM" id="MobiDB-lite"/>
    </source>
</evidence>
<name>A0A9N9KUH1_9HELO</name>
<dbReference type="Pfam" id="PF00892">
    <property type="entry name" value="EamA"/>
    <property type="match status" value="1"/>
</dbReference>
<feature type="transmembrane region" description="Helical" evidence="6">
    <location>
        <begin position="127"/>
        <end position="145"/>
    </location>
</feature>
<feature type="compositionally biased region" description="Low complexity" evidence="5">
    <location>
        <begin position="7"/>
        <end position="27"/>
    </location>
</feature>
<feature type="domain" description="EamA" evidence="7">
    <location>
        <begin position="93"/>
        <end position="230"/>
    </location>
</feature>
<protein>
    <recommendedName>
        <fullName evidence="7">EamA domain-containing protein</fullName>
    </recommendedName>
</protein>
<comment type="subcellular location">
    <subcellularLocation>
        <location evidence="1">Membrane</location>
        <topology evidence="1">Multi-pass membrane protein</topology>
    </subcellularLocation>
</comment>
<feature type="transmembrane region" description="Helical" evidence="6">
    <location>
        <begin position="275"/>
        <end position="298"/>
    </location>
</feature>
<dbReference type="Proteomes" id="UP000696280">
    <property type="component" value="Unassembled WGS sequence"/>
</dbReference>
<feature type="non-terminal residue" evidence="8">
    <location>
        <position position="1"/>
    </location>
</feature>
<feature type="region of interest" description="Disordered" evidence="5">
    <location>
        <begin position="1"/>
        <end position="27"/>
    </location>
</feature>
<feature type="compositionally biased region" description="Low complexity" evidence="5">
    <location>
        <begin position="236"/>
        <end position="262"/>
    </location>
</feature>
<proteinExistence type="predicted"/>
<evidence type="ECO:0000256" key="4">
    <source>
        <dbReference type="ARBA" id="ARBA00023136"/>
    </source>
</evidence>
<dbReference type="InterPro" id="IPR000620">
    <property type="entry name" value="EamA_dom"/>
</dbReference>
<gene>
    <name evidence="8" type="ORF">HYFRA_00000987</name>
</gene>
<dbReference type="InterPro" id="IPR037185">
    <property type="entry name" value="EmrE-like"/>
</dbReference>
<feature type="transmembrane region" description="Helical" evidence="6">
    <location>
        <begin position="219"/>
        <end position="237"/>
    </location>
</feature>
<keyword evidence="2 6" id="KW-0812">Transmembrane</keyword>
<dbReference type="SUPFAM" id="SSF103481">
    <property type="entry name" value="Multidrug resistance efflux transporter EmrE"/>
    <property type="match status" value="2"/>
</dbReference>
<reference evidence="8" key="1">
    <citation type="submission" date="2021-07" db="EMBL/GenBank/DDBJ databases">
        <authorList>
            <person name="Durling M."/>
        </authorList>
    </citation>
    <scope>NUCLEOTIDE SEQUENCE</scope>
</reference>
<dbReference type="EMBL" id="CAJVRL010000045">
    <property type="protein sequence ID" value="CAG8952247.1"/>
    <property type="molecule type" value="Genomic_DNA"/>
</dbReference>
<sequence length="472" mass="50932">IEPPSPQSSSSSSLSSPLTSSTTEELLSVPLKPDKNVKITETALLDPETFCRLSISSISSCGPPRLYSSLQYTETSRLQRLKTSGRHFWHRNYGLFLVIVSQLFGALMNAATRLLELEGEGMSPLQVLFARQTLTSALCCLWMWWTEIPDFPLGTKGIRWLLFGRGIAGFVGIYAIYYSILYLPVAEAIVITFLGPTVAAYGCYLFLKEPFPRSAQYASLISLLGVVMIARPTSFFSSDSSSTSLPSPTNTTTNATITSTPPESSFPIPTSAQRLSAVTIALIGVLGGAGAITTVRLIGQRAHALLSINYLAVSCIIISSISLLAPIEGTPSFQLPATFRQWYLLIFVGFCGFIMQLFLTTGLAMGGRGEGGRATNMLYTNMLFALALDRVVFGLTPEWWSVGGSGMILGSAIYVATQKGEEVEESEMSEVGRGLDEEMAGIRLERGSGTEEEAVAFLSEAGCEGEVRGFVV</sequence>
<organism evidence="8 9">
    <name type="scientific">Hymenoscyphus fraxineus</name>
    <dbReference type="NCBI Taxonomy" id="746836"/>
    <lineage>
        <taxon>Eukaryota</taxon>
        <taxon>Fungi</taxon>
        <taxon>Dikarya</taxon>
        <taxon>Ascomycota</taxon>
        <taxon>Pezizomycotina</taxon>
        <taxon>Leotiomycetes</taxon>
        <taxon>Helotiales</taxon>
        <taxon>Helotiaceae</taxon>
        <taxon>Hymenoscyphus</taxon>
    </lineage>
</organism>
<keyword evidence="9" id="KW-1185">Reference proteome</keyword>
<feature type="transmembrane region" description="Helical" evidence="6">
    <location>
        <begin position="157"/>
        <end position="180"/>
    </location>
</feature>
<keyword evidence="3 6" id="KW-1133">Transmembrane helix</keyword>
<evidence type="ECO:0000313" key="9">
    <source>
        <dbReference type="Proteomes" id="UP000696280"/>
    </source>
</evidence>
<dbReference type="PANTHER" id="PTHR22911:SF6">
    <property type="entry name" value="SOLUTE CARRIER FAMILY 35 MEMBER G1"/>
    <property type="match status" value="1"/>
</dbReference>
<evidence type="ECO:0000259" key="7">
    <source>
        <dbReference type="Pfam" id="PF00892"/>
    </source>
</evidence>
<dbReference type="OrthoDB" id="306876at2759"/>